<reference evidence="2 3" key="1">
    <citation type="submission" date="2019-10" db="EMBL/GenBank/DDBJ databases">
        <title>Georgenia wutianyii sp. nov. and Georgenia yuyongxinii sp. nov. isolated from plateau pika (Ochotona curzoniae) in the Qinghai-Tibet plateau of China.</title>
        <authorList>
            <person name="Tian Z."/>
        </authorList>
    </citation>
    <scope>NUCLEOTIDE SEQUENCE [LARGE SCALE GENOMIC DNA]</scope>
    <source>
        <strain evidence="2 3">JCM 19765</strain>
    </source>
</reference>
<dbReference type="OrthoDB" id="5148437at2"/>
<comment type="caution">
    <text evidence="2">The sequence shown here is derived from an EMBL/GenBank/DDBJ whole genome shotgun (WGS) entry which is preliminary data.</text>
</comment>
<name>A0A6N7EMY6_9MICO</name>
<dbReference type="Proteomes" id="UP000437709">
    <property type="component" value="Unassembled WGS sequence"/>
</dbReference>
<keyword evidence="3" id="KW-1185">Reference proteome</keyword>
<gene>
    <name evidence="2" type="ORF">GB881_15650</name>
</gene>
<feature type="region of interest" description="Disordered" evidence="1">
    <location>
        <begin position="40"/>
        <end position="81"/>
    </location>
</feature>
<organism evidence="2 3">
    <name type="scientific">Georgenia subflava</name>
    <dbReference type="NCBI Taxonomy" id="1622177"/>
    <lineage>
        <taxon>Bacteria</taxon>
        <taxon>Bacillati</taxon>
        <taxon>Actinomycetota</taxon>
        <taxon>Actinomycetes</taxon>
        <taxon>Micrococcales</taxon>
        <taxon>Bogoriellaceae</taxon>
        <taxon>Georgenia</taxon>
    </lineage>
</organism>
<proteinExistence type="predicted"/>
<protein>
    <submittedName>
        <fullName evidence="2">Uncharacterized protein</fullName>
    </submittedName>
</protein>
<dbReference type="AlphaFoldDB" id="A0A6N7EMY6"/>
<evidence type="ECO:0000313" key="2">
    <source>
        <dbReference type="EMBL" id="MPV38453.1"/>
    </source>
</evidence>
<accession>A0A6N7EMY6</accession>
<dbReference type="EMBL" id="WHPC01000081">
    <property type="protein sequence ID" value="MPV38453.1"/>
    <property type="molecule type" value="Genomic_DNA"/>
</dbReference>
<dbReference type="RefSeq" id="WP_152193600.1">
    <property type="nucleotide sequence ID" value="NZ_VUKD01000001.1"/>
</dbReference>
<evidence type="ECO:0000313" key="3">
    <source>
        <dbReference type="Proteomes" id="UP000437709"/>
    </source>
</evidence>
<sequence>MITREPGQRPDLVTDALVHRGLVLPAHSAAARDVLAGGRATAAPRTDAERSGPDAELVGAGPDVEDDFVHGESGQDAGSIV</sequence>
<evidence type="ECO:0000256" key="1">
    <source>
        <dbReference type="SAM" id="MobiDB-lite"/>
    </source>
</evidence>